<keyword evidence="5 10" id="KW-0328">Glycosyltransferase</keyword>
<evidence type="ECO:0000256" key="2">
    <source>
        <dbReference type="ARBA" id="ARBA00005684"/>
    </source>
</evidence>
<dbReference type="GO" id="GO:0004134">
    <property type="term" value="F:4-alpha-glucanotransferase activity"/>
    <property type="evidence" value="ECO:0007669"/>
    <property type="project" value="UniProtKB-EC"/>
</dbReference>
<evidence type="ECO:0000256" key="5">
    <source>
        <dbReference type="ARBA" id="ARBA00022676"/>
    </source>
</evidence>
<evidence type="ECO:0000256" key="9">
    <source>
        <dbReference type="ARBA" id="ARBA00031501"/>
    </source>
</evidence>
<proteinExistence type="inferred from homology"/>
<reference evidence="11 12" key="1">
    <citation type="submission" date="2020-06" db="EMBL/GenBank/DDBJ databases">
        <title>Anoxygenic phototrophic Chloroflexota member uses a Type I reaction center.</title>
        <authorList>
            <person name="Tsuji J.M."/>
            <person name="Shaw N.A."/>
            <person name="Nagashima S."/>
            <person name="Venkiteswaran J."/>
            <person name="Schiff S.L."/>
            <person name="Hanada S."/>
            <person name="Tank M."/>
            <person name="Neufeld J.D."/>
        </authorList>
    </citation>
    <scope>NUCLEOTIDE SEQUENCE [LARGE SCALE GENOMIC DNA]</scope>
    <source>
        <strain evidence="11">L227-S17</strain>
    </source>
</reference>
<organism evidence="11 12">
    <name type="scientific">Candidatus Chlorohelix allophototropha</name>
    <dbReference type="NCBI Taxonomy" id="3003348"/>
    <lineage>
        <taxon>Bacteria</taxon>
        <taxon>Bacillati</taxon>
        <taxon>Chloroflexota</taxon>
        <taxon>Chloroflexia</taxon>
        <taxon>Candidatus Chloroheliales</taxon>
        <taxon>Candidatus Chloroheliaceae</taxon>
        <taxon>Candidatus Chlorohelix</taxon>
    </lineage>
</organism>
<evidence type="ECO:0000256" key="4">
    <source>
        <dbReference type="ARBA" id="ARBA00020295"/>
    </source>
</evidence>
<dbReference type="AlphaFoldDB" id="A0A8T7M7R1"/>
<protein>
    <recommendedName>
        <fullName evidence="4 10">4-alpha-glucanotransferase</fullName>
        <ecNumber evidence="3 10">2.4.1.25</ecNumber>
    </recommendedName>
    <alternativeName>
        <fullName evidence="8 10">Amylomaltase</fullName>
    </alternativeName>
    <alternativeName>
        <fullName evidence="9 10">Disproportionating enzyme</fullName>
    </alternativeName>
</protein>
<comment type="caution">
    <text evidence="11">The sequence shown here is derived from an EMBL/GenBank/DDBJ whole genome shotgun (WGS) entry which is preliminary data.</text>
</comment>
<dbReference type="EC" id="2.4.1.25" evidence="3 10"/>
<keyword evidence="7 10" id="KW-0119">Carbohydrate metabolism</keyword>
<gene>
    <name evidence="11" type="primary">malQ</name>
    <name evidence="11" type="ORF">HXX08_20070</name>
</gene>
<dbReference type="NCBIfam" id="NF011080">
    <property type="entry name" value="PRK14508.1-3"/>
    <property type="match status" value="1"/>
</dbReference>
<evidence type="ECO:0000256" key="8">
    <source>
        <dbReference type="ARBA" id="ARBA00031423"/>
    </source>
</evidence>
<evidence type="ECO:0000256" key="3">
    <source>
        <dbReference type="ARBA" id="ARBA00012560"/>
    </source>
</evidence>
<dbReference type="PANTHER" id="PTHR32438">
    <property type="entry name" value="4-ALPHA-GLUCANOTRANSFERASE DPE1, CHLOROPLASTIC/AMYLOPLASTIC"/>
    <property type="match status" value="1"/>
</dbReference>
<accession>A0A8T7M7R1</accession>
<dbReference type="InterPro" id="IPR017853">
    <property type="entry name" value="GH"/>
</dbReference>
<name>A0A8T7M7R1_9CHLR</name>
<dbReference type="NCBIfam" id="TIGR00217">
    <property type="entry name" value="malQ"/>
    <property type="match status" value="1"/>
</dbReference>
<evidence type="ECO:0000256" key="10">
    <source>
        <dbReference type="RuleBase" id="RU361207"/>
    </source>
</evidence>
<dbReference type="EMBL" id="JACATZ010000003">
    <property type="protein sequence ID" value="NWJ48159.1"/>
    <property type="molecule type" value="Genomic_DNA"/>
</dbReference>
<sequence>MMFERCSGILLHPTSLPGPYGIGELGEMAYRFVDFLVATDQTLWQFMPLNQTGYGDSPYYSLSAFAGNPLLINLDKLVEEGFLKPEDLHNLPNFPAERVDFGPVIDFKKRILGKSYQRFKTEASPDVKNKLAEFEKDNKTWLPDFALFMALKDHFGGAVWNKWDGAIVQHEANAITQWQEKLADEVGYYSYCQFLFNRQWLALRQYANEKGIKLIADIPIFVAYDSSDVWANSGLFYLDDELNPTHVAGVPPDYFSETGQRWGNPLYNWDKLKTTGYEWWIERFRQALKMADIVRIDHFRGFYNYWAVPASEETAIKGEWRMGPGADVFDKIREALGDCPIVAEDLGDMVPEVYELRDQLGLPGMKIIQFAFSDDALNPFLPHNHTKNSIVYTGSHDNDTSIGWYEKAPAEEQHRARMYTNSDGRDINWGLIKLSFSSVADMAIIPLQEVLGLGSEGRMNFPGRPAGNWQWRFSYDQLSSGMAEYLKTLTILYGRDPETIKKRKKLAERNSEKPKV</sequence>
<dbReference type="Gene3D" id="3.20.20.80">
    <property type="entry name" value="Glycosidases"/>
    <property type="match status" value="1"/>
</dbReference>
<dbReference type="Pfam" id="PF02446">
    <property type="entry name" value="Glyco_hydro_77"/>
    <property type="match status" value="1"/>
</dbReference>
<comment type="catalytic activity">
    <reaction evidence="1 10">
        <text>Transfers a segment of a (1-&gt;4)-alpha-D-glucan to a new position in an acceptor, which may be glucose or a (1-&gt;4)-alpha-D-glucan.</text>
        <dbReference type="EC" id="2.4.1.25"/>
    </reaction>
</comment>
<evidence type="ECO:0000313" key="12">
    <source>
        <dbReference type="Proteomes" id="UP000521676"/>
    </source>
</evidence>
<dbReference type="GO" id="GO:0005975">
    <property type="term" value="P:carbohydrate metabolic process"/>
    <property type="evidence" value="ECO:0007669"/>
    <property type="project" value="InterPro"/>
</dbReference>
<dbReference type="Proteomes" id="UP000521676">
    <property type="component" value="Unassembled WGS sequence"/>
</dbReference>
<evidence type="ECO:0000256" key="7">
    <source>
        <dbReference type="ARBA" id="ARBA00023277"/>
    </source>
</evidence>
<evidence type="ECO:0000256" key="6">
    <source>
        <dbReference type="ARBA" id="ARBA00022679"/>
    </source>
</evidence>
<evidence type="ECO:0000313" key="11">
    <source>
        <dbReference type="EMBL" id="NWJ48159.1"/>
    </source>
</evidence>
<keyword evidence="6 10" id="KW-0808">Transferase</keyword>
<dbReference type="PANTHER" id="PTHR32438:SF5">
    <property type="entry name" value="4-ALPHA-GLUCANOTRANSFERASE DPE1, CHLOROPLASTIC_AMYLOPLASTIC"/>
    <property type="match status" value="1"/>
</dbReference>
<evidence type="ECO:0000256" key="1">
    <source>
        <dbReference type="ARBA" id="ARBA00000439"/>
    </source>
</evidence>
<comment type="similarity">
    <text evidence="2 10">Belongs to the disproportionating enzyme family.</text>
</comment>
<dbReference type="InterPro" id="IPR003385">
    <property type="entry name" value="Glyco_hydro_77"/>
</dbReference>
<dbReference type="SUPFAM" id="SSF51445">
    <property type="entry name" value="(Trans)glycosidases"/>
    <property type="match status" value="1"/>
</dbReference>